<proteinExistence type="predicted"/>
<reference evidence="2 3" key="1">
    <citation type="submission" date="2018-09" db="EMBL/GenBank/DDBJ databases">
        <authorList>
            <person name="Wang X."/>
            <person name="Du Z."/>
        </authorList>
    </citation>
    <scope>NUCLEOTIDE SEQUENCE [LARGE SCALE GENOMIC DNA]</scope>
    <source>
        <strain evidence="2 3">N3</strain>
    </source>
</reference>
<dbReference type="OrthoDB" id="966098at2"/>
<keyword evidence="1" id="KW-0812">Transmembrane</keyword>
<sequence length="61" mass="6758">MESKKGLNFFLVIIALIVGAAFFRNVSISNLTVEDPALTAIYFIVFATSVYLIISDRKSKT</sequence>
<protein>
    <submittedName>
        <fullName evidence="2">Uncharacterized protein</fullName>
    </submittedName>
</protein>
<dbReference type="EMBL" id="QXML01000005">
    <property type="protein sequence ID" value="RIW15223.1"/>
    <property type="molecule type" value="Genomic_DNA"/>
</dbReference>
<dbReference type="Proteomes" id="UP000283522">
    <property type="component" value="Unassembled WGS sequence"/>
</dbReference>
<evidence type="ECO:0000313" key="2">
    <source>
        <dbReference type="EMBL" id="RIW15223.1"/>
    </source>
</evidence>
<name>A0A418PRM0_9BACT</name>
<comment type="caution">
    <text evidence="2">The sequence shown here is derived from an EMBL/GenBank/DDBJ whole genome shotgun (WGS) entry which is preliminary data.</text>
</comment>
<organism evidence="2 3">
    <name type="scientific">Algoriphagus lacus</name>
    <dbReference type="NCBI Taxonomy" id="2056311"/>
    <lineage>
        <taxon>Bacteria</taxon>
        <taxon>Pseudomonadati</taxon>
        <taxon>Bacteroidota</taxon>
        <taxon>Cytophagia</taxon>
        <taxon>Cytophagales</taxon>
        <taxon>Cyclobacteriaceae</taxon>
        <taxon>Algoriphagus</taxon>
    </lineage>
</organism>
<keyword evidence="3" id="KW-1185">Reference proteome</keyword>
<dbReference type="AlphaFoldDB" id="A0A418PRM0"/>
<feature type="transmembrane region" description="Helical" evidence="1">
    <location>
        <begin position="36"/>
        <end position="54"/>
    </location>
</feature>
<accession>A0A418PRM0</accession>
<keyword evidence="1" id="KW-1133">Transmembrane helix</keyword>
<evidence type="ECO:0000313" key="3">
    <source>
        <dbReference type="Proteomes" id="UP000283522"/>
    </source>
</evidence>
<gene>
    <name evidence="2" type="ORF">D0X99_12340</name>
</gene>
<evidence type="ECO:0000256" key="1">
    <source>
        <dbReference type="SAM" id="Phobius"/>
    </source>
</evidence>
<feature type="transmembrane region" description="Helical" evidence="1">
    <location>
        <begin position="7"/>
        <end position="24"/>
    </location>
</feature>
<keyword evidence="1" id="KW-0472">Membrane</keyword>
<dbReference type="RefSeq" id="WP_119478127.1">
    <property type="nucleotide sequence ID" value="NZ_QXML01000005.1"/>
</dbReference>